<keyword evidence="10" id="KW-1185">Reference proteome</keyword>
<name>A0ABW5T159_9BACI</name>
<dbReference type="EMBL" id="JBHUML010000002">
    <property type="protein sequence ID" value="MFD2705699.1"/>
    <property type="molecule type" value="Genomic_DNA"/>
</dbReference>
<dbReference type="InterPro" id="IPR011013">
    <property type="entry name" value="Gal_mutarotase_sf_dom"/>
</dbReference>
<comment type="pathway">
    <text evidence="2 8">Carbohydrate metabolism; hexose metabolism.</text>
</comment>
<dbReference type="NCBIfam" id="NF008277">
    <property type="entry name" value="PRK11055.1"/>
    <property type="match status" value="1"/>
</dbReference>
<evidence type="ECO:0000256" key="5">
    <source>
        <dbReference type="ARBA" id="ARBA00014165"/>
    </source>
</evidence>
<dbReference type="GO" id="GO:0016853">
    <property type="term" value="F:isomerase activity"/>
    <property type="evidence" value="ECO:0007669"/>
    <property type="project" value="UniProtKB-KW"/>
</dbReference>
<keyword evidence="6 8" id="KW-0413">Isomerase</keyword>
<evidence type="ECO:0000256" key="7">
    <source>
        <dbReference type="ARBA" id="ARBA00023277"/>
    </source>
</evidence>
<organism evidence="9 10">
    <name type="scientific">Salibacterium lacus</name>
    <dbReference type="NCBI Taxonomy" id="1898109"/>
    <lineage>
        <taxon>Bacteria</taxon>
        <taxon>Bacillati</taxon>
        <taxon>Bacillota</taxon>
        <taxon>Bacilli</taxon>
        <taxon>Bacillales</taxon>
        <taxon>Bacillaceae</taxon>
    </lineage>
</organism>
<evidence type="ECO:0000256" key="8">
    <source>
        <dbReference type="PIRNR" id="PIRNR005096"/>
    </source>
</evidence>
<comment type="caution">
    <text evidence="9">The sequence shown here is derived from an EMBL/GenBank/DDBJ whole genome shotgun (WGS) entry which is preliminary data.</text>
</comment>
<evidence type="ECO:0000256" key="6">
    <source>
        <dbReference type="ARBA" id="ARBA00023235"/>
    </source>
</evidence>
<dbReference type="InterPro" id="IPR047215">
    <property type="entry name" value="Galactose_mutarotase-like"/>
</dbReference>
<dbReference type="InterPro" id="IPR015443">
    <property type="entry name" value="Aldose_1-epimerase"/>
</dbReference>
<dbReference type="PANTHER" id="PTHR10091">
    <property type="entry name" value="ALDOSE-1-EPIMERASE"/>
    <property type="match status" value="1"/>
</dbReference>
<evidence type="ECO:0000313" key="9">
    <source>
        <dbReference type="EMBL" id="MFD2705699.1"/>
    </source>
</evidence>
<dbReference type="CDD" id="cd09019">
    <property type="entry name" value="galactose_mutarotase_like"/>
    <property type="match status" value="1"/>
</dbReference>
<comment type="similarity">
    <text evidence="3 8">Belongs to the aldose epimerase family.</text>
</comment>
<evidence type="ECO:0000256" key="3">
    <source>
        <dbReference type="ARBA" id="ARBA00006206"/>
    </source>
</evidence>
<dbReference type="EC" id="5.1.3.3" evidence="4 8"/>
<keyword evidence="7 8" id="KW-0119">Carbohydrate metabolism</keyword>
<dbReference type="PANTHER" id="PTHR10091:SF0">
    <property type="entry name" value="GALACTOSE MUTAROTASE"/>
    <property type="match status" value="1"/>
</dbReference>
<dbReference type="InterPro" id="IPR018052">
    <property type="entry name" value="Ald1_epimerase_CS"/>
</dbReference>
<evidence type="ECO:0000256" key="4">
    <source>
        <dbReference type="ARBA" id="ARBA00013185"/>
    </source>
</evidence>
<dbReference type="Gene3D" id="2.70.98.10">
    <property type="match status" value="1"/>
</dbReference>
<dbReference type="Proteomes" id="UP001597520">
    <property type="component" value="Unassembled WGS sequence"/>
</dbReference>
<proteinExistence type="inferred from homology"/>
<dbReference type="SUPFAM" id="SSF74650">
    <property type="entry name" value="Galactose mutarotase-like"/>
    <property type="match status" value="1"/>
</dbReference>
<dbReference type="Pfam" id="PF01263">
    <property type="entry name" value="Aldose_epim"/>
    <property type="match status" value="1"/>
</dbReference>
<protein>
    <recommendedName>
        <fullName evidence="5 8">Aldose 1-epimerase</fullName>
        <ecNumber evidence="4 8">5.1.3.3</ecNumber>
    </recommendedName>
</protein>
<reference evidence="10" key="1">
    <citation type="journal article" date="2019" name="Int. J. Syst. Evol. Microbiol.">
        <title>The Global Catalogue of Microorganisms (GCM) 10K type strain sequencing project: providing services to taxonomists for standard genome sequencing and annotation.</title>
        <authorList>
            <consortium name="The Broad Institute Genomics Platform"/>
            <consortium name="The Broad Institute Genome Sequencing Center for Infectious Disease"/>
            <person name="Wu L."/>
            <person name="Ma J."/>
        </authorList>
    </citation>
    <scope>NUCLEOTIDE SEQUENCE [LARGE SCALE GENOMIC DNA]</scope>
    <source>
        <strain evidence="10">KCTC 33792</strain>
    </source>
</reference>
<dbReference type="PROSITE" id="PS00545">
    <property type="entry name" value="ALDOSE_1_EPIMERASE"/>
    <property type="match status" value="1"/>
</dbReference>
<dbReference type="PIRSF" id="PIRSF005096">
    <property type="entry name" value="GALM"/>
    <property type="match status" value="1"/>
</dbReference>
<dbReference type="RefSeq" id="WP_380712942.1">
    <property type="nucleotide sequence ID" value="NZ_JBHUML010000002.1"/>
</dbReference>
<dbReference type="InterPro" id="IPR008183">
    <property type="entry name" value="Aldose_1/G6P_1-epimerase"/>
</dbReference>
<evidence type="ECO:0000313" key="10">
    <source>
        <dbReference type="Proteomes" id="UP001597520"/>
    </source>
</evidence>
<sequence length="346" mass="38282">MIKEETIDHWDGEALIQITLENEQGVRADVLNFGCRLRGLYVPDKDGRLENVVLAYNDPADYRTDSVFLGAVVGRVAGRIPYGRLQLGDEIHHLSLNEGDHHLHGGSTGFSHRFWNYEVKSDGGEPSVSFTLQSVDGEEGYPGRVEVTVTYTLDREGNLTIEYEAVPERTTWISLTNHAYFNLSGDKKRGLAAHTLQAPVEFVFELDDKLIPTGTLVPAEGTPFDVREETSLAEVLDADHPQIDTGGGGFDHFFVFDQDSGRSVYLEEEESGRTMKVDTTEPGAVIYTGNKLSNTLELEQGDGEPYAGICIETQRLPEAFRELGRPTCLVQAGETYKAVTTFSFAI</sequence>
<comment type="catalytic activity">
    <reaction evidence="1 8">
        <text>alpha-D-glucose = beta-D-glucose</text>
        <dbReference type="Rhea" id="RHEA:10264"/>
        <dbReference type="ChEBI" id="CHEBI:15903"/>
        <dbReference type="ChEBI" id="CHEBI:17925"/>
        <dbReference type="EC" id="5.1.3.3"/>
    </reaction>
</comment>
<dbReference type="InterPro" id="IPR014718">
    <property type="entry name" value="GH-type_carb-bd"/>
</dbReference>
<gene>
    <name evidence="9" type="ORF">ACFSUB_09470</name>
</gene>
<evidence type="ECO:0000256" key="2">
    <source>
        <dbReference type="ARBA" id="ARBA00005028"/>
    </source>
</evidence>
<accession>A0ABW5T159</accession>
<evidence type="ECO:0000256" key="1">
    <source>
        <dbReference type="ARBA" id="ARBA00001614"/>
    </source>
</evidence>